<dbReference type="EMBL" id="AP022617">
    <property type="protein sequence ID" value="BBZ59036.1"/>
    <property type="molecule type" value="Genomic_DNA"/>
</dbReference>
<comment type="similarity">
    <text evidence="1">Belongs to the UPF0312 family.</text>
</comment>
<dbReference type="SUPFAM" id="SSF101874">
    <property type="entry name" value="YceI-like"/>
    <property type="match status" value="1"/>
</dbReference>
<dbReference type="SMART" id="SM00867">
    <property type="entry name" value="YceI"/>
    <property type="match status" value="1"/>
</dbReference>
<evidence type="ECO:0000313" key="3">
    <source>
        <dbReference type="EMBL" id="BBZ59036.1"/>
    </source>
</evidence>
<proteinExistence type="inferred from homology"/>
<dbReference type="AlphaFoldDB" id="A0AAD1IQG3"/>
<dbReference type="PANTHER" id="PTHR34406">
    <property type="entry name" value="PROTEIN YCEI"/>
    <property type="match status" value="1"/>
</dbReference>
<organism evidence="3 4">
    <name type="scientific">Mycolicibacterium monacense</name>
    <name type="common">Mycobacterium monacense</name>
    <dbReference type="NCBI Taxonomy" id="85693"/>
    <lineage>
        <taxon>Bacteria</taxon>
        <taxon>Bacillati</taxon>
        <taxon>Actinomycetota</taxon>
        <taxon>Actinomycetes</taxon>
        <taxon>Mycobacteriales</taxon>
        <taxon>Mycobacteriaceae</taxon>
        <taxon>Mycolicibacterium</taxon>
    </lineage>
</organism>
<dbReference type="PANTHER" id="PTHR34406:SF1">
    <property type="entry name" value="PROTEIN YCEI"/>
    <property type="match status" value="1"/>
</dbReference>
<sequence length="217" mass="22850">MDARSAEPVEYNRTMVRFTGGVPAPGRRATGGDTHMTAATTTALSAGTWAIDPVHSTIGFSVRHLMVSKVRGTFDDYSGTITVGEDGTASVTAEIAVASVNTRNEQRDAHLRAADFFDVENHPVATFTSTGVRADGDGYVIDGEFTLKGVTKPITLDLEFNGTNPGMGHGEVAGFDASVVLNRKDFGIDFDAPLETGGAVVGDKITVTLEIEALKQA</sequence>
<dbReference type="Proteomes" id="UP000466039">
    <property type="component" value="Chromosome"/>
</dbReference>
<feature type="domain" description="Lipid/polyisoprenoid-binding YceI-like" evidence="2">
    <location>
        <begin position="48"/>
        <end position="214"/>
    </location>
</feature>
<evidence type="ECO:0000256" key="1">
    <source>
        <dbReference type="ARBA" id="ARBA00008812"/>
    </source>
</evidence>
<dbReference type="InterPro" id="IPR007372">
    <property type="entry name" value="Lipid/polyisoprenoid-bd_YceI"/>
</dbReference>
<keyword evidence="4" id="KW-1185">Reference proteome</keyword>
<protein>
    <submittedName>
        <fullName evidence="3">Polyisoprenoid-binding protein</fullName>
    </submittedName>
</protein>
<dbReference type="InterPro" id="IPR036761">
    <property type="entry name" value="TTHA0802/YceI-like_sf"/>
</dbReference>
<evidence type="ECO:0000259" key="2">
    <source>
        <dbReference type="SMART" id="SM00867"/>
    </source>
</evidence>
<accession>A0AAD1IQG3</accession>
<evidence type="ECO:0000313" key="4">
    <source>
        <dbReference type="Proteomes" id="UP000466039"/>
    </source>
</evidence>
<name>A0AAD1IQG3_MYCMB</name>
<dbReference type="Gene3D" id="2.40.128.110">
    <property type="entry name" value="Lipid/polyisoprenoid-binding, YceI-like"/>
    <property type="match status" value="1"/>
</dbReference>
<reference evidence="3 4" key="1">
    <citation type="journal article" date="2019" name="Emerg. Microbes Infect.">
        <title>Comprehensive subspecies identification of 175 nontuberculous mycobacteria species based on 7547 genomic profiles.</title>
        <authorList>
            <person name="Matsumoto Y."/>
            <person name="Kinjo T."/>
            <person name="Motooka D."/>
            <person name="Nabeya D."/>
            <person name="Jung N."/>
            <person name="Uechi K."/>
            <person name="Horii T."/>
            <person name="Iida T."/>
            <person name="Fujita J."/>
            <person name="Nakamura S."/>
        </authorList>
    </citation>
    <scope>NUCLEOTIDE SEQUENCE [LARGE SCALE GENOMIC DNA]</scope>
    <source>
        <strain evidence="3 4">JCM 15658</strain>
    </source>
</reference>
<gene>
    <name evidence="3" type="ORF">MMON_03370</name>
</gene>
<dbReference type="Pfam" id="PF04264">
    <property type="entry name" value="YceI"/>
    <property type="match status" value="1"/>
</dbReference>